<reference evidence="7" key="1">
    <citation type="submission" date="2018-12" db="EMBL/GenBank/DDBJ databases">
        <title>Tengunoibacter tsumagoiensis gen. nov., sp. nov., Dictyobacter kobayashii sp. nov., D. alpinus sp. nov., and D. joshuensis sp. nov. and description of Dictyobacteraceae fam. nov. within the order Ktedonobacterales isolated from Tengu-no-mugimeshi.</title>
        <authorList>
            <person name="Wang C.M."/>
            <person name="Zheng Y."/>
            <person name="Sakai Y."/>
            <person name="Toyoda A."/>
            <person name="Minakuchi Y."/>
            <person name="Abe K."/>
            <person name="Yokota A."/>
            <person name="Yabe S."/>
        </authorList>
    </citation>
    <scope>NUCLEOTIDE SEQUENCE [LARGE SCALE GENOMIC DNA]</scope>
    <source>
        <strain evidence="7">Uno16</strain>
    </source>
</reference>
<evidence type="ECO:0000256" key="4">
    <source>
        <dbReference type="ARBA" id="ARBA00035393"/>
    </source>
</evidence>
<keyword evidence="7" id="KW-1185">Reference proteome</keyword>
<sequence>MTELTPGGWNNKEGGYALPATDPLGILSSTRTVVEQTEYVWINHDQIEQLSKRWQQEDAQGAQLATLLWDERYHFSDGTARTVNWLLLLDALNFCFWAEKDQPRWTITYRDQTLNGYWAEAAALKRGVEEGLPLWDAEYLATLSEETLAHIFRGTATIPLFEQRVQNAREVGRVLLERYDGQFTNAIEQAEHSAIKLVLLLERDFPSFRDVASYHGHQVRFLKRAQITVADISGSFHGQGWGNLAEQDQLTIFADYKLPQVLRDYNVLEYQAQLARKIDNQELILPGSEEEVAIRACTIWACEFLRQALQRQGQLVTAADIDMRLWLLGQRSEALLPYHRTRTIYY</sequence>
<evidence type="ECO:0000256" key="2">
    <source>
        <dbReference type="ARBA" id="ARBA00035119"/>
    </source>
</evidence>
<dbReference type="Proteomes" id="UP000287171">
    <property type="component" value="Unassembled WGS sequence"/>
</dbReference>
<dbReference type="OrthoDB" id="145736at2"/>
<keyword evidence="1" id="KW-0378">Hydrolase</keyword>
<evidence type="ECO:0000256" key="5">
    <source>
        <dbReference type="ARBA" id="ARBA00048204"/>
    </source>
</evidence>
<organism evidence="6 7">
    <name type="scientific">Dictyobacter alpinus</name>
    <dbReference type="NCBI Taxonomy" id="2014873"/>
    <lineage>
        <taxon>Bacteria</taxon>
        <taxon>Bacillati</taxon>
        <taxon>Chloroflexota</taxon>
        <taxon>Ktedonobacteria</taxon>
        <taxon>Ktedonobacterales</taxon>
        <taxon>Dictyobacteraceae</taxon>
        <taxon>Dictyobacter</taxon>
    </lineage>
</organism>
<dbReference type="EMBL" id="BIFT01000001">
    <property type="protein sequence ID" value="GCE24927.1"/>
    <property type="molecule type" value="Genomic_DNA"/>
</dbReference>
<dbReference type="Pfam" id="PF10343">
    <property type="entry name" value="Q_salvage"/>
    <property type="match status" value="1"/>
</dbReference>
<comment type="similarity">
    <text evidence="2">Belongs to the QNG1 protein family.</text>
</comment>
<dbReference type="PANTHER" id="PTHR21314">
    <property type="entry name" value="QUEUOSINE 5'-PHOSPHATE N-GLYCOSYLASE_HYDROLASE-RELATED"/>
    <property type="match status" value="1"/>
</dbReference>
<gene>
    <name evidence="6" type="ORF">KDA_04110</name>
</gene>
<evidence type="ECO:0000256" key="1">
    <source>
        <dbReference type="ARBA" id="ARBA00022801"/>
    </source>
</evidence>
<evidence type="ECO:0000313" key="6">
    <source>
        <dbReference type="EMBL" id="GCE24927.1"/>
    </source>
</evidence>
<evidence type="ECO:0000256" key="3">
    <source>
        <dbReference type="ARBA" id="ARBA00035306"/>
    </source>
</evidence>
<dbReference type="GO" id="GO:0006400">
    <property type="term" value="P:tRNA modification"/>
    <property type="evidence" value="ECO:0007669"/>
    <property type="project" value="TreeGrafter"/>
</dbReference>
<name>A0A402B0U2_9CHLR</name>
<dbReference type="PANTHER" id="PTHR21314:SF0">
    <property type="entry name" value="QUEUOSINE 5'-PHOSPHATE N-GLYCOSYLASE_HYDROLASE"/>
    <property type="match status" value="1"/>
</dbReference>
<comment type="caution">
    <text evidence="6">The sequence shown here is derived from an EMBL/GenBank/DDBJ whole genome shotgun (WGS) entry which is preliminary data.</text>
</comment>
<accession>A0A402B0U2</accession>
<dbReference type="AlphaFoldDB" id="A0A402B0U2"/>
<proteinExistence type="inferred from homology"/>
<protein>
    <recommendedName>
        <fullName evidence="3">Queuosine 5'-phosphate N-glycosylase/hydrolase</fullName>
    </recommendedName>
    <alternativeName>
        <fullName evidence="4">Queuosine-nucleotide N-glycosylase/hydrolase</fullName>
    </alternativeName>
</protein>
<dbReference type="InterPro" id="IPR019438">
    <property type="entry name" value="Q_salvage"/>
</dbReference>
<dbReference type="RefSeq" id="WP_126625584.1">
    <property type="nucleotide sequence ID" value="NZ_BIFT01000001.1"/>
</dbReference>
<dbReference type="GO" id="GO:0016787">
    <property type="term" value="F:hydrolase activity"/>
    <property type="evidence" value="ECO:0007669"/>
    <property type="project" value="UniProtKB-KW"/>
</dbReference>
<comment type="catalytic activity">
    <reaction evidence="5">
        <text>queuosine 5'-phosphate + H2O = queuine + D-ribose 5-phosphate</text>
        <dbReference type="Rhea" id="RHEA:75387"/>
        <dbReference type="ChEBI" id="CHEBI:15377"/>
        <dbReference type="ChEBI" id="CHEBI:17433"/>
        <dbReference type="ChEBI" id="CHEBI:78346"/>
        <dbReference type="ChEBI" id="CHEBI:194371"/>
    </reaction>
    <physiologicalReaction direction="left-to-right" evidence="5">
        <dbReference type="Rhea" id="RHEA:75388"/>
    </physiologicalReaction>
</comment>
<evidence type="ECO:0000313" key="7">
    <source>
        <dbReference type="Proteomes" id="UP000287171"/>
    </source>
</evidence>